<accession>A0A7U4E5V5</accession>
<reference evidence="2" key="1">
    <citation type="submission" date="2011-06" db="EMBL/GenBank/DDBJ databases">
        <title>The complete genome of chromosome of Runella slithyformis DSM 19594.</title>
        <authorList>
            <consortium name="US DOE Joint Genome Institute (JGI-PGF)"/>
            <person name="Lucas S."/>
            <person name="Han J."/>
            <person name="Lapidus A."/>
            <person name="Bruce D."/>
            <person name="Goodwin L."/>
            <person name="Pitluck S."/>
            <person name="Peters L."/>
            <person name="Kyrpides N."/>
            <person name="Mavromatis K."/>
            <person name="Ivanova N."/>
            <person name="Ovchinnikova G."/>
            <person name="Zhang X."/>
            <person name="Misra M."/>
            <person name="Detter J.C."/>
            <person name="Tapia R."/>
            <person name="Han C."/>
            <person name="Land M."/>
            <person name="Hauser L."/>
            <person name="Markowitz V."/>
            <person name="Cheng J.-F."/>
            <person name="Hugenholtz P."/>
            <person name="Woyke T."/>
            <person name="Wu D."/>
            <person name="Tindall B."/>
            <person name="Faehrich R."/>
            <person name="Brambilla E."/>
            <person name="Klenk H.-P."/>
            <person name="Eisen J.A."/>
        </authorList>
    </citation>
    <scope>NUCLEOTIDE SEQUENCE [LARGE SCALE GENOMIC DNA]</scope>
    <source>
        <strain evidence="2">ATCC 29530 / DSM 19594 / LMG 11500 / NCIMB 11436 / LSU 4</strain>
    </source>
</reference>
<name>A0A7U4E5V5_RUNSL</name>
<proteinExistence type="predicted"/>
<gene>
    <name evidence="1" type="ordered locus">Runsl_2468</name>
</gene>
<dbReference type="KEGG" id="rsi:Runsl_2468"/>
<dbReference type="Proteomes" id="UP000000493">
    <property type="component" value="Chromosome"/>
</dbReference>
<organism evidence="1 2">
    <name type="scientific">Runella slithyformis (strain ATCC 29530 / DSM 19594 / LMG 11500 / NCIMB 11436 / LSU 4)</name>
    <dbReference type="NCBI Taxonomy" id="761193"/>
    <lineage>
        <taxon>Bacteria</taxon>
        <taxon>Pseudomonadati</taxon>
        <taxon>Bacteroidota</taxon>
        <taxon>Cytophagia</taxon>
        <taxon>Cytophagales</taxon>
        <taxon>Spirosomataceae</taxon>
        <taxon>Runella</taxon>
    </lineage>
</organism>
<reference evidence="1 2" key="2">
    <citation type="journal article" date="2012" name="Stand. Genomic Sci.">
        <title>Complete genome sequence of the aquatic bacterium Runella slithyformis type strain (LSU 4(T)).</title>
        <authorList>
            <person name="Copeland A."/>
            <person name="Zhang X."/>
            <person name="Misra M."/>
            <person name="Lapidus A."/>
            <person name="Nolan M."/>
            <person name="Lucas S."/>
            <person name="Deshpande S."/>
            <person name="Cheng J.F."/>
            <person name="Tapia R."/>
            <person name="Goodwin L.A."/>
            <person name="Pitluck S."/>
            <person name="Liolios K."/>
            <person name="Pagani I."/>
            <person name="Ivanova N."/>
            <person name="Mikhailova N."/>
            <person name="Pati A."/>
            <person name="Chen A."/>
            <person name="Palaniappan K."/>
            <person name="Land M."/>
            <person name="Hauser L."/>
            <person name="Pan C."/>
            <person name="Jeffries C.D."/>
            <person name="Detter J.C."/>
            <person name="Brambilla E.M."/>
            <person name="Rohde M."/>
            <person name="Djao O.D."/>
            <person name="Goker M."/>
            <person name="Sikorski J."/>
            <person name="Tindall B.J."/>
            <person name="Woyke T."/>
            <person name="Bristow J."/>
            <person name="Eisen J.A."/>
            <person name="Markowitz V."/>
            <person name="Hugenholtz P."/>
            <person name="Kyrpides N.C."/>
            <person name="Klenk H.P."/>
            <person name="Mavromatis K."/>
        </authorList>
    </citation>
    <scope>NUCLEOTIDE SEQUENCE [LARGE SCALE GENOMIC DNA]</scope>
    <source>
        <strain evidence="2">ATCC 29530 / DSM 19594 / LMG 11500 / NCIMB 11436 / LSU 4</strain>
    </source>
</reference>
<protein>
    <submittedName>
        <fullName evidence="1">Uncharacterized protein</fullName>
    </submittedName>
</protein>
<evidence type="ECO:0000313" key="2">
    <source>
        <dbReference type="Proteomes" id="UP000000493"/>
    </source>
</evidence>
<sequence>MKILSINELAVVHAGFNTRCSSRLPIRFIPLMMPESLIFDSFILCRLQVWEVK</sequence>
<evidence type="ECO:0000313" key="1">
    <source>
        <dbReference type="EMBL" id="AEI48873.1"/>
    </source>
</evidence>
<dbReference type="AlphaFoldDB" id="A0A7U4E5V5"/>
<dbReference type="EMBL" id="CP002859">
    <property type="protein sequence ID" value="AEI48873.1"/>
    <property type="molecule type" value="Genomic_DNA"/>
</dbReference>
<keyword evidence="2" id="KW-1185">Reference proteome</keyword>